<feature type="compositionally biased region" description="Basic residues" evidence="5">
    <location>
        <begin position="272"/>
        <end position="283"/>
    </location>
</feature>
<accession>A0ABQ7TBH1</accession>
<keyword evidence="4" id="KW-0539">Nucleus</keyword>
<evidence type="ECO:0000313" key="7">
    <source>
        <dbReference type="EMBL" id="KAH0627076.1"/>
    </source>
</evidence>
<protein>
    <recommendedName>
        <fullName evidence="6">Mif2/CENP-C cupin domain-containing protein</fullName>
    </recommendedName>
</protein>
<evidence type="ECO:0000256" key="4">
    <source>
        <dbReference type="ARBA" id="ARBA00023242"/>
    </source>
</evidence>
<feature type="region of interest" description="Disordered" evidence="5">
    <location>
        <begin position="51"/>
        <end position="89"/>
    </location>
</feature>
<evidence type="ECO:0000256" key="3">
    <source>
        <dbReference type="ARBA" id="ARBA00023125"/>
    </source>
</evidence>
<comment type="similarity">
    <text evidence="2">Belongs to the CENP-C/MIF2 family.</text>
</comment>
<dbReference type="Proteomes" id="UP000826234">
    <property type="component" value="Unassembled WGS sequence"/>
</dbReference>
<feature type="compositionally biased region" description="Low complexity" evidence="5">
    <location>
        <begin position="395"/>
        <end position="405"/>
    </location>
</feature>
<dbReference type="Gene3D" id="2.60.120.10">
    <property type="entry name" value="Jelly Rolls"/>
    <property type="match status" value="1"/>
</dbReference>
<proteinExistence type="inferred from homology"/>
<dbReference type="InterPro" id="IPR011051">
    <property type="entry name" value="RmlC_Cupin_sf"/>
</dbReference>
<gene>
    <name evidence="7" type="ORF">JD844_002459</name>
</gene>
<dbReference type="PANTHER" id="PTHR16684:SF11">
    <property type="entry name" value="CENTROMERE PROTEIN C"/>
    <property type="match status" value="1"/>
</dbReference>
<feature type="region of interest" description="Disordered" evidence="5">
    <location>
        <begin position="249"/>
        <end position="446"/>
    </location>
</feature>
<dbReference type="InterPro" id="IPR028386">
    <property type="entry name" value="CENP-C/Mif2/cnp3"/>
</dbReference>
<dbReference type="PANTHER" id="PTHR16684">
    <property type="entry name" value="CENTROMERE PROTEIN C"/>
    <property type="match status" value="1"/>
</dbReference>
<feature type="compositionally biased region" description="Acidic residues" evidence="5">
    <location>
        <begin position="364"/>
        <end position="377"/>
    </location>
</feature>
<dbReference type="SUPFAM" id="SSF51182">
    <property type="entry name" value="RmlC-like cupins"/>
    <property type="match status" value="1"/>
</dbReference>
<name>A0ABQ7TBH1_PHRPL</name>
<feature type="compositionally biased region" description="Polar residues" evidence="5">
    <location>
        <begin position="344"/>
        <end position="361"/>
    </location>
</feature>
<keyword evidence="3" id="KW-0238">DNA-binding</keyword>
<sequence length="661" mass="74679">MVGCLYEYALGKTINCLSFPPRNTANVEPEDDCEFLIEESFGISSKSWISASQKKQKPQKKSLISTPSQQKREANQHSVRKKDKRTSEKLVTSNTIKQTKMSLTNVAETTVDELRNISRTNEIMSLVDDQPLLLLNTTQEGKQKMHSKGKVSEEISKISTSINQTEDHAALLEEDDSFSEQPQPVLRIAERSPNSKRTVTHKHSKTKNSAERQDEGSQDSASVITASENSQPLKNTSMSSENSISVLKPILSVEPAEQKSSNKKSQPAKQKSSNKKAFKRQKPVRTAQSKKQPETQGSSLTESIIRARRRKRRILVSEESPESERGDEQCNKRVEKRYSYELTGITNLRKPSQKIRQTSLVSLEDSDYEGMSYEEDSSEKYLTEKRYPSMEQQKSTTSSLPSSSSDVNMIDASGPLDKKAHSKREETFDSNESSSDESEDFMGDLGGLVSDSLKHKLVLPTNTPNVRRTKRMRIKPLEYWRGERVEYKTRASGGFVVRGIISPEQKEPRKSKPKKTVNPVMELDNMPDTSVTSLKDPDQPAVVFDEASNQEVLLECVKSGSSHIFFISNEAVSIYKYLSTPTFSAGKMILKPLKEKGYQYSHTDTLVFHISQGKLLLNLYEQSYCLTAGDYFFIPPGNIYNIRNLLNQECVIRFTQLKGRR</sequence>
<dbReference type="Pfam" id="PF11699">
    <property type="entry name" value="CENP-C_C"/>
    <property type="match status" value="1"/>
</dbReference>
<feature type="compositionally biased region" description="Basic and acidic residues" evidence="5">
    <location>
        <begin position="378"/>
        <end position="388"/>
    </location>
</feature>
<evidence type="ECO:0000259" key="6">
    <source>
        <dbReference type="Pfam" id="PF11699"/>
    </source>
</evidence>
<feature type="compositionally biased region" description="Polar residues" evidence="5">
    <location>
        <begin position="286"/>
        <end position="302"/>
    </location>
</feature>
<feature type="region of interest" description="Disordered" evidence="5">
    <location>
        <begin position="174"/>
        <end position="222"/>
    </location>
</feature>
<comment type="caution">
    <text evidence="7">The sequence shown here is derived from an EMBL/GenBank/DDBJ whole genome shotgun (WGS) entry which is preliminary data.</text>
</comment>
<keyword evidence="8" id="KW-1185">Reference proteome</keyword>
<feature type="domain" description="Mif2/CENP-C cupin" evidence="6">
    <location>
        <begin position="574"/>
        <end position="656"/>
    </location>
</feature>
<dbReference type="EMBL" id="JAIPUX010000521">
    <property type="protein sequence ID" value="KAH0627076.1"/>
    <property type="molecule type" value="Genomic_DNA"/>
</dbReference>
<organism evidence="7 8">
    <name type="scientific">Phrynosoma platyrhinos</name>
    <name type="common">Desert horned lizard</name>
    <dbReference type="NCBI Taxonomy" id="52577"/>
    <lineage>
        <taxon>Eukaryota</taxon>
        <taxon>Metazoa</taxon>
        <taxon>Chordata</taxon>
        <taxon>Craniata</taxon>
        <taxon>Vertebrata</taxon>
        <taxon>Euteleostomi</taxon>
        <taxon>Lepidosauria</taxon>
        <taxon>Squamata</taxon>
        <taxon>Bifurcata</taxon>
        <taxon>Unidentata</taxon>
        <taxon>Episquamata</taxon>
        <taxon>Toxicofera</taxon>
        <taxon>Iguania</taxon>
        <taxon>Phrynosomatidae</taxon>
        <taxon>Phrynosomatinae</taxon>
        <taxon>Phrynosoma</taxon>
    </lineage>
</organism>
<feature type="compositionally biased region" description="Basic and acidic residues" evidence="5">
    <location>
        <begin position="416"/>
        <end position="427"/>
    </location>
</feature>
<dbReference type="InterPro" id="IPR025974">
    <property type="entry name" value="Mif2/CENP-C_cupin"/>
</dbReference>
<dbReference type="InterPro" id="IPR014710">
    <property type="entry name" value="RmlC-like_jellyroll"/>
</dbReference>
<reference evidence="7 8" key="1">
    <citation type="journal article" date="2022" name="Gigascience">
        <title>A chromosome-level genome assembly and annotation of the desert horned lizard, Phrynosoma platyrhinos, provides insight into chromosomal rearrangements among reptiles.</title>
        <authorList>
            <person name="Koochekian N."/>
            <person name="Ascanio A."/>
            <person name="Farleigh K."/>
            <person name="Card D.C."/>
            <person name="Schield D.R."/>
            <person name="Castoe T.A."/>
            <person name="Jezkova T."/>
        </authorList>
    </citation>
    <scope>NUCLEOTIDE SEQUENCE [LARGE SCALE GENOMIC DNA]</scope>
    <source>
        <strain evidence="7">NK-2021</strain>
    </source>
</reference>
<evidence type="ECO:0000256" key="5">
    <source>
        <dbReference type="SAM" id="MobiDB-lite"/>
    </source>
</evidence>
<evidence type="ECO:0000313" key="8">
    <source>
        <dbReference type="Proteomes" id="UP000826234"/>
    </source>
</evidence>
<evidence type="ECO:0000256" key="1">
    <source>
        <dbReference type="ARBA" id="ARBA00004123"/>
    </source>
</evidence>
<evidence type="ECO:0000256" key="2">
    <source>
        <dbReference type="ARBA" id="ARBA00010291"/>
    </source>
</evidence>
<feature type="compositionally biased region" description="Basic and acidic residues" evidence="5">
    <location>
        <begin position="322"/>
        <end position="339"/>
    </location>
</feature>
<comment type="subcellular location">
    <subcellularLocation>
        <location evidence="1">Nucleus</location>
    </subcellularLocation>
</comment>